<protein>
    <submittedName>
        <fullName evidence="3">Uncharacterized methyltransferase BT9727_4108</fullName>
        <ecNumber evidence="3">2.1.1.-</ecNumber>
    </submittedName>
</protein>
<dbReference type="SUPFAM" id="SSF53335">
    <property type="entry name" value="S-adenosyl-L-methionine-dependent methyltransferases"/>
    <property type="match status" value="1"/>
</dbReference>
<dbReference type="STRING" id="1397694.GCA_000702585_01660"/>
<evidence type="ECO:0000256" key="1">
    <source>
        <dbReference type="ARBA" id="ARBA00022679"/>
    </source>
</evidence>
<keyword evidence="3" id="KW-0489">Methyltransferase</keyword>
<dbReference type="Pfam" id="PF13649">
    <property type="entry name" value="Methyltransf_25"/>
    <property type="match status" value="1"/>
</dbReference>
<keyword evidence="1 3" id="KW-0808">Transferase</keyword>
<dbReference type="EC" id="2.1.1.-" evidence="3"/>
<dbReference type="Gene3D" id="3.40.50.150">
    <property type="entry name" value="Vaccinia Virus protein VP39"/>
    <property type="match status" value="1"/>
</dbReference>
<dbReference type="GO" id="GO:0008168">
    <property type="term" value="F:methyltransferase activity"/>
    <property type="evidence" value="ECO:0007669"/>
    <property type="project" value="UniProtKB-KW"/>
</dbReference>
<evidence type="ECO:0000313" key="3">
    <source>
        <dbReference type="EMBL" id="STO07797.1"/>
    </source>
</evidence>
<dbReference type="PANTHER" id="PTHR43861">
    <property type="entry name" value="TRANS-ACONITATE 2-METHYLTRANSFERASE-RELATED"/>
    <property type="match status" value="1"/>
</dbReference>
<dbReference type="RefSeq" id="WP_024371432.1">
    <property type="nucleotide sequence ID" value="NZ_UGGP01000001.1"/>
</dbReference>
<accession>A0A377FSJ5</accession>
<name>A0A377FSJ5_9BACL</name>
<dbReference type="GO" id="GO:0032259">
    <property type="term" value="P:methylation"/>
    <property type="evidence" value="ECO:0007669"/>
    <property type="project" value="UniProtKB-KW"/>
</dbReference>
<evidence type="ECO:0000259" key="2">
    <source>
        <dbReference type="Pfam" id="PF13649"/>
    </source>
</evidence>
<dbReference type="AlphaFoldDB" id="A0A377FSJ5"/>
<evidence type="ECO:0000313" key="4">
    <source>
        <dbReference type="Proteomes" id="UP000254060"/>
    </source>
</evidence>
<dbReference type="CDD" id="cd02440">
    <property type="entry name" value="AdoMet_MTases"/>
    <property type="match status" value="1"/>
</dbReference>
<dbReference type="InterPro" id="IPR029063">
    <property type="entry name" value="SAM-dependent_MTases_sf"/>
</dbReference>
<dbReference type="InterPro" id="IPR041698">
    <property type="entry name" value="Methyltransf_25"/>
</dbReference>
<dbReference type="Proteomes" id="UP000254060">
    <property type="component" value="Unassembled WGS sequence"/>
</dbReference>
<dbReference type="OrthoDB" id="465705at2"/>
<dbReference type="EMBL" id="UGGP01000001">
    <property type="protein sequence ID" value="STO07797.1"/>
    <property type="molecule type" value="Genomic_DNA"/>
</dbReference>
<proteinExistence type="predicted"/>
<feature type="domain" description="Methyltransferase" evidence="2">
    <location>
        <begin position="49"/>
        <end position="127"/>
    </location>
</feature>
<reference evidence="3 4" key="1">
    <citation type="submission" date="2018-06" db="EMBL/GenBank/DDBJ databases">
        <authorList>
            <consortium name="Pathogen Informatics"/>
            <person name="Doyle S."/>
        </authorList>
    </citation>
    <scope>NUCLEOTIDE SEQUENCE [LARGE SCALE GENOMIC DNA]</scope>
    <source>
        <strain evidence="3 4">NCTC13163</strain>
    </source>
</reference>
<gene>
    <name evidence="3" type="ORF">NCTC13163_01155</name>
</gene>
<sequence length="214" mass="24508">MGLQFMEIFKEWASQYDETVSGHDEQYKEVFAGYDTMLDEVVEQLEGRVMEFGVGTGNLSARILKQHELIAIEPSDEMREVAVQKLGIEVETGDFLNYPAEQRVDSIVSSYAFHHLTDDEKRQAIESYVNDLDSPRFVLLDTMFASVEARTEIIDWAVSQGFTDLVEDLNREYYPYTDTIRSILEDNGYAVQMEQKNKFVWLVVATKQSGGTQS</sequence>
<organism evidence="3 4">
    <name type="scientific">Exiguobacterium aurantiacum</name>
    <dbReference type="NCBI Taxonomy" id="33987"/>
    <lineage>
        <taxon>Bacteria</taxon>
        <taxon>Bacillati</taxon>
        <taxon>Bacillota</taxon>
        <taxon>Bacilli</taxon>
        <taxon>Bacillales</taxon>
        <taxon>Bacillales Family XII. Incertae Sedis</taxon>
        <taxon>Exiguobacterium</taxon>
    </lineage>
</organism>